<dbReference type="Proteomes" id="UP001523369">
    <property type="component" value="Unassembled WGS sequence"/>
</dbReference>
<dbReference type="Gene3D" id="2.130.10.10">
    <property type="entry name" value="YVTN repeat-like/Quinoprotein amine dehydrogenase"/>
    <property type="match status" value="2"/>
</dbReference>
<keyword evidence="2" id="KW-0677">Repeat</keyword>
<dbReference type="PANTHER" id="PTHR19857">
    <property type="entry name" value="MITOCHONDRIAL DIVISION PROTEIN 1-RELATED"/>
    <property type="match status" value="1"/>
</dbReference>
<feature type="transmembrane region" description="Helical" evidence="3">
    <location>
        <begin position="151"/>
        <end position="171"/>
    </location>
</feature>
<dbReference type="InterPro" id="IPR036322">
    <property type="entry name" value="WD40_repeat_dom_sf"/>
</dbReference>
<keyword evidence="5" id="KW-1185">Reference proteome</keyword>
<keyword evidence="3" id="KW-0472">Membrane</keyword>
<dbReference type="InterPro" id="IPR051179">
    <property type="entry name" value="WD_repeat_multifunction"/>
</dbReference>
<dbReference type="InterPro" id="IPR015943">
    <property type="entry name" value="WD40/YVTN_repeat-like_dom_sf"/>
</dbReference>
<name>A0ABT1E3I3_9ACTN</name>
<dbReference type="SMART" id="SM00320">
    <property type="entry name" value="WD40"/>
    <property type="match status" value="5"/>
</dbReference>
<comment type="caution">
    <text evidence="4">The sequence shown here is derived from an EMBL/GenBank/DDBJ whole genome shotgun (WGS) entry which is preliminary data.</text>
</comment>
<evidence type="ECO:0000256" key="2">
    <source>
        <dbReference type="ARBA" id="ARBA00022737"/>
    </source>
</evidence>
<evidence type="ECO:0000256" key="3">
    <source>
        <dbReference type="SAM" id="Phobius"/>
    </source>
</evidence>
<evidence type="ECO:0000313" key="5">
    <source>
        <dbReference type="Proteomes" id="UP001523369"/>
    </source>
</evidence>
<keyword evidence="3" id="KW-1133">Transmembrane helix</keyword>
<sequence>MPVVSLLHAAVHRRAAAQLRRAMLRISPRRTRPELVLVERPDDRPTVALLAPVLTGGPQPDLAGVAVLDGDLVWSGPERRFDRERSTALPTGWEPALALEPRWVDLRWLPATSFARFDPRLTDAAAQLLAPLVGLSTEQLLRRERRRVRRVRTALAVLAVVVLTATAGAVATTRQAGQQRDRSVAQTAAALDQQWAATARLQVDSHPDTAFLLARLALRHNPALPEARAVALRAVQAVGPVDVLARPGPHRLTGMAVRDSDGLVVVGRSDGALVALAAGRPVRPIITDPGLHEQSVVAISAGRFLAVGRNGTFRLVEADLSSRPVPAPPGLGPVTASAWSDAQQQVVIGTVTGAVHGWDISRDRISWTVPVSASAVRAVAAASSVAAADEDGWVSLVRNGKVAERRPAAAADVPIDFAQPASSLLFLNGGDRLAVGSNDGRVRIFTTDPLRATTDLRRETIMPRTGPVVSLGQAGTTLLSTATDGNVRYWDSATAGHLGTSPSWGEPGALLHVGADRKSFYLAAPDGGVTRRRLDSDPAASLGAAFGPHTYVTSAERQGRVAVLDAVAAPDRFTLTLRRSDGEPASPRTLPITAALGRVSELAADGQTVFVQREAGVLTVWTESGMTRTPVPGGRKLLRLVVSPTGDRLIGMASGALVVWPLTGAQPGEPAVIEVRPSANVGVTFVNPTTVVVVTDDDRRIPVRVDLLTGRADPIDEALTGVSALAATADGRTVAVARPDGRLSLVDPATGRAGAVSDPLPSGVSALAFLDEGRTLAAGTNGGSIWLVDVATGAALVVLAGSGHQVMKLTPLADGSLLSSDAGAFSQRWTIGVESLLRRGCDLIGRPFTAQESLTFQVPPGTNPCSAGG</sequence>
<proteinExistence type="predicted"/>
<accession>A0ABT1E3I3</accession>
<dbReference type="EMBL" id="JAMYJR010000063">
    <property type="protein sequence ID" value="MCO8277698.1"/>
    <property type="molecule type" value="Genomic_DNA"/>
</dbReference>
<dbReference type="SUPFAM" id="SSF101908">
    <property type="entry name" value="Putative isomerase YbhE"/>
    <property type="match status" value="1"/>
</dbReference>
<keyword evidence="1" id="KW-0853">WD repeat</keyword>
<gene>
    <name evidence="4" type="ORF">M1L60_44705</name>
</gene>
<dbReference type="RefSeq" id="WP_253243707.1">
    <property type="nucleotide sequence ID" value="NZ_JAMYJR010000063.1"/>
</dbReference>
<evidence type="ECO:0000313" key="4">
    <source>
        <dbReference type="EMBL" id="MCO8277698.1"/>
    </source>
</evidence>
<organism evidence="4 5">
    <name type="scientific">Paractinoplanes aksuensis</name>
    <dbReference type="NCBI Taxonomy" id="2939490"/>
    <lineage>
        <taxon>Bacteria</taxon>
        <taxon>Bacillati</taxon>
        <taxon>Actinomycetota</taxon>
        <taxon>Actinomycetes</taxon>
        <taxon>Micromonosporales</taxon>
        <taxon>Micromonosporaceae</taxon>
        <taxon>Paractinoplanes</taxon>
    </lineage>
</organism>
<reference evidence="4 5" key="1">
    <citation type="submission" date="2022-06" db="EMBL/GenBank/DDBJ databases">
        <title>New Species of the Genus Actinoplanes, ActinopZanes ferrugineus.</title>
        <authorList>
            <person name="Ding P."/>
        </authorList>
    </citation>
    <scope>NUCLEOTIDE SEQUENCE [LARGE SCALE GENOMIC DNA]</scope>
    <source>
        <strain evidence="4 5">TRM88003</strain>
    </source>
</reference>
<dbReference type="SUPFAM" id="SSF50978">
    <property type="entry name" value="WD40 repeat-like"/>
    <property type="match status" value="1"/>
</dbReference>
<evidence type="ECO:0000256" key="1">
    <source>
        <dbReference type="ARBA" id="ARBA00022574"/>
    </source>
</evidence>
<protein>
    <submittedName>
        <fullName evidence="4">WD40 repeat domain-containing protein</fullName>
    </submittedName>
</protein>
<dbReference type="InterPro" id="IPR001680">
    <property type="entry name" value="WD40_rpt"/>
</dbReference>
<keyword evidence="3" id="KW-0812">Transmembrane</keyword>